<dbReference type="PANTHER" id="PTHR40260">
    <property type="entry name" value="BLR8190 PROTEIN"/>
    <property type="match status" value="1"/>
</dbReference>
<dbReference type="SUPFAM" id="SSF54909">
    <property type="entry name" value="Dimeric alpha+beta barrel"/>
    <property type="match status" value="1"/>
</dbReference>
<evidence type="ECO:0008006" key="4">
    <source>
        <dbReference type="Google" id="ProtNLM"/>
    </source>
</evidence>
<dbReference type="GO" id="GO:0016491">
    <property type="term" value="F:oxidoreductase activity"/>
    <property type="evidence" value="ECO:0007669"/>
    <property type="project" value="InterPro"/>
</dbReference>
<organism evidence="2 3">
    <name type="scientific">Diatrype stigma</name>
    <dbReference type="NCBI Taxonomy" id="117547"/>
    <lineage>
        <taxon>Eukaryota</taxon>
        <taxon>Fungi</taxon>
        <taxon>Dikarya</taxon>
        <taxon>Ascomycota</taxon>
        <taxon>Pezizomycotina</taxon>
        <taxon>Sordariomycetes</taxon>
        <taxon>Xylariomycetidae</taxon>
        <taxon>Xylariales</taxon>
        <taxon>Diatrypaceae</taxon>
        <taxon>Diatrype</taxon>
    </lineage>
</organism>
<protein>
    <recommendedName>
        <fullName evidence="4">Ethyl tert-butyl ether degradation EthD</fullName>
    </recommendedName>
</protein>
<sequence length="103" mass="11616">MSKQAVLNVLYPKEAASDFDMDYYLHKHMPLVQKLWAPFGLKSWSVATTGEESGFYLQAVLIFESPEALEKMPTDEVFGDVKNFTSITPQKWVGSLQAQVTVN</sequence>
<evidence type="ECO:0000256" key="1">
    <source>
        <dbReference type="ARBA" id="ARBA00005986"/>
    </source>
</evidence>
<proteinExistence type="inferred from homology"/>
<name>A0AAN9UNP9_9PEZI</name>
<dbReference type="InterPro" id="IPR009799">
    <property type="entry name" value="EthD_dom"/>
</dbReference>
<evidence type="ECO:0000313" key="3">
    <source>
        <dbReference type="Proteomes" id="UP001320420"/>
    </source>
</evidence>
<dbReference type="Gene3D" id="3.30.70.100">
    <property type="match status" value="1"/>
</dbReference>
<evidence type="ECO:0000313" key="2">
    <source>
        <dbReference type="EMBL" id="KAK7750301.1"/>
    </source>
</evidence>
<gene>
    <name evidence="2" type="ORF">SLS62_007818</name>
</gene>
<reference evidence="2 3" key="1">
    <citation type="submission" date="2024-02" db="EMBL/GenBank/DDBJ databases">
        <title>De novo assembly and annotation of 12 fungi associated with fruit tree decline syndrome in Ontario, Canada.</title>
        <authorList>
            <person name="Sulman M."/>
            <person name="Ellouze W."/>
            <person name="Ilyukhin E."/>
        </authorList>
    </citation>
    <scope>NUCLEOTIDE SEQUENCE [LARGE SCALE GENOMIC DNA]</scope>
    <source>
        <strain evidence="2 3">M11/M66-122</strain>
    </source>
</reference>
<dbReference type="NCBIfam" id="TIGR02118">
    <property type="entry name" value="EthD family reductase"/>
    <property type="match status" value="1"/>
</dbReference>
<dbReference type="InterPro" id="IPR011008">
    <property type="entry name" value="Dimeric_a/b-barrel"/>
</dbReference>
<dbReference type="EMBL" id="JAKJXP020000067">
    <property type="protein sequence ID" value="KAK7750301.1"/>
    <property type="molecule type" value="Genomic_DNA"/>
</dbReference>
<comment type="similarity">
    <text evidence="1">Belongs to the tpcK family.</text>
</comment>
<dbReference type="PANTHER" id="PTHR40260:SF2">
    <property type="entry name" value="BLR8190 PROTEIN"/>
    <property type="match status" value="1"/>
</dbReference>
<comment type="caution">
    <text evidence="2">The sequence shown here is derived from an EMBL/GenBank/DDBJ whole genome shotgun (WGS) entry which is preliminary data.</text>
</comment>
<accession>A0AAN9UNP9</accession>
<keyword evidence="3" id="KW-1185">Reference proteome</keyword>
<dbReference type="Proteomes" id="UP001320420">
    <property type="component" value="Unassembled WGS sequence"/>
</dbReference>
<dbReference type="AlphaFoldDB" id="A0AAN9UNP9"/>